<gene>
    <name evidence="2" type="primary">orf143</name>
</gene>
<accession>A0A5H2QAI1</accession>
<proteinExistence type="predicted"/>
<keyword evidence="2" id="KW-0496">Mitochondrion</keyword>
<geneLocation type="mitochondrion" evidence="2"/>
<evidence type="ECO:0000313" key="1">
    <source>
        <dbReference type="EMBL" id="AYD91365.1"/>
    </source>
</evidence>
<name>A0A5H2QAI1_9AGAR</name>
<reference evidence="2" key="2">
    <citation type="submission" date="2018-07" db="EMBL/GenBank/DDBJ databases">
        <authorList>
            <person name="Wan J."/>
            <person name="Li Y."/>
            <person name="Wang H."/>
            <person name="Tang L."/>
            <person name="Li Z."/>
            <person name="Tan Q."/>
            <person name="Bao D."/>
            <person name="Yang R."/>
        </authorList>
    </citation>
    <scope>NUCLEOTIDE SEQUENCE</scope>
    <source>
        <strain evidence="3">Tai8</strain>
        <strain evidence="2">V23</strain>
    </source>
</reference>
<organism evidence="2">
    <name type="scientific">Volvariella volvacea</name>
    <dbReference type="NCBI Taxonomy" id="36659"/>
    <lineage>
        <taxon>Eukaryota</taxon>
        <taxon>Fungi</taxon>
        <taxon>Dikarya</taxon>
        <taxon>Basidiomycota</taxon>
        <taxon>Agaricomycotina</taxon>
        <taxon>Agaricomycetes</taxon>
        <taxon>Agaricomycetidae</taxon>
        <taxon>Agaricales</taxon>
        <taxon>Pluteineae</taxon>
        <taxon>Pluteaceae</taxon>
        <taxon>Volvariella</taxon>
    </lineage>
</organism>
<dbReference type="RefSeq" id="YP_009704476.1">
    <property type="nucleotide sequence ID" value="NC_044971.1"/>
</dbReference>
<evidence type="ECO:0000313" key="2">
    <source>
        <dbReference type="EMBL" id="AYD91396.1"/>
    </source>
</evidence>
<protein>
    <submittedName>
        <fullName evidence="2">Uncharacterized protein</fullName>
    </submittedName>
</protein>
<dbReference type="EMBL" id="MH647060">
    <property type="protein sequence ID" value="AYD91365.1"/>
    <property type="molecule type" value="Genomic_DNA"/>
</dbReference>
<evidence type="ECO:0000313" key="3">
    <source>
        <dbReference type="EMBL" id="AYD91442.1"/>
    </source>
</evidence>
<dbReference type="EMBL" id="MH647062">
    <property type="protein sequence ID" value="AYD91442.1"/>
    <property type="molecule type" value="Genomic_DNA"/>
</dbReference>
<dbReference type="AlphaFoldDB" id="A0A5H2QAI1"/>
<sequence>MIYPLTRVSLMTIRLAIRTWPLLNKNFPRVSSSLLPLVLKTFWNLSMAVRSVMRTYGLIEVIKSIFALRRFFLSGYNKVSQLIMHNKHINHELLGVLASAVALSGEQISKIGFALGKLCLFLFYFIFQRCLFHYLGLSLSHLN</sequence>
<dbReference type="GeneID" id="41954885"/>
<reference evidence="1" key="1">
    <citation type="submission" date="2018-07" db="EMBL/GenBank/DDBJ databases">
        <authorList>
            <person name="Wan J."/>
            <person name="Li Y."/>
            <person name="Wang H."/>
            <person name="Tang L."/>
            <person name="Tan Q."/>
            <person name="Bao D."/>
            <person name="Yang R."/>
        </authorList>
    </citation>
    <scope>NUCLEOTIDE SEQUENCE</scope>
    <source>
        <strain evidence="1">V8</strain>
    </source>
</reference>
<dbReference type="EMBL" id="MH647061">
    <property type="protein sequence ID" value="AYD91396.1"/>
    <property type="molecule type" value="Genomic_DNA"/>
</dbReference>